<sequence>MNLEKIITQLLAITSKDAQEITALSTQLGYENEIENLLVRIQEIVNSKNDCVFVAKLDGNIVGWIHGFRAVRIESPVFAEIGGLVVDRQWQKQNIGKSLIEAVKEWSNSLGIAKIRVRCNIVRTESHKFYENVGFSQNK</sequence>
<keyword evidence="1" id="KW-0808">Transferase</keyword>
<dbReference type="InterPro" id="IPR050832">
    <property type="entry name" value="Bact_Acetyltransf"/>
</dbReference>
<dbReference type="Gene3D" id="3.40.630.30">
    <property type="match status" value="1"/>
</dbReference>
<evidence type="ECO:0000313" key="4">
    <source>
        <dbReference type="EMBL" id="MBB2145640.1"/>
    </source>
</evidence>
<dbReference type="InterPro" id="IPR000182">
    <property type="entry name" value="GNAT_dom"/>
</dbReference>
<dbReference type="GO" id="GO:0016747">
    <property type="term" value="F:acyltransferase activity, transferring groups other than amino-acyl groups"/>
    <property type="evidence" value="ECO:0007669"/>
    <property type="project" value="InterPro"/>
</dbReference>
<evidence type="ECO:0000259" key="3">
    <source>
        <dbReference type="PROSITE" id="PS51186"/>
    </source>
</evidence>
<name>A0A923DZT6_9SPHI</name>
<dbReference type="CDD" id="cd04301">
    <property type="entry name" value="NAT_SF"/>
    <property type="match status" value="1"/>
</dbReference>
<organism evidence="4 5">
    <name type="scientific">Pedobacter planticolens</name>
    <dbReference type="NCBI Taxonomy" id="2679964"/>
    <lineage>
        <taxon>Bacteria</taxon>
        <taxon>Pseudomonadati</taxon>
        <taxon>Bacteroidota</taxon>
        <taxon>Sphingobacteriia</taxon>
        <taxon>Sphingobacteriales</taxon>
        <taxon>Sphingobacteriaceae</taxon>
        <taxon>Pedobacter</taxon>
    </lineage>
</organism>
<protein>
    <submittedName>
        <fullName evidence="4">GNAT family N-acetyltransferase</fullName>
    </submittedName>
</protein>
<reference evidence="4" key="1">
    <citation type="submission" date="2019-11" db="EMBL/GenBank/DDBJ databases">
        <title>Description of Pedobacter sp. LMG 31464T.</title>
        <authorList>
            <person name="Carlier A."/>
            <person name="Qi S."/>
            <person name="Vandamme P."/>
        </authorList>
    </citation>
    <scope>NUCLEOTIDE SEQUENCE</scope>
    <source>
        <strain evidence="4">LMG 31464</strain>
    </source>
</reference>
<gene>
    <name evidence="4" type="ORF">GM921_09100</name>
</gene>
<evidence type="ECO:0000313" key="5">
    <source>
        <dbReference type="Proteomes" id="UP000601055"/>
    </source>
</evidence>
<comment type="caution">
    <text evidence="4">The sequence shown here is derived from an EMBL/GenBank/DDBJ whole genome shotgun (WGS) entry which is preliminary data.</text>
</comment>
<evidence type="ECO:0000256" key="2">
    <source>
        <dbReference type="ARBA" id="ARBA00023315"/>
    </source>
</evidence>
<keyword evidence="2" id="KW-0012">Acyltransferase</keyword>
<accession>A0A923DZT6</accession>
<feature type="domain" description="N-acetyltransferase" evidence="3">
    <location>
        <begin position="8"/>
        <end position="139"/>
    </location>
</feature>
<dbReference type="PROSITE" id="PS51186">
    <property type="entry name" value="GNAT"/>
    <property type="match status" value="1"/>
</dbReference>
<dbReference type="Proteomes" id="UP000601055">
    <property type="component" value="Unassembled WGS sequence"/>
</dbReference>
<dbReference type="InterPro" id="IPR016181">
    <property type="entry name" value="Acyl_CoA_acyltransferase"/>
</dbReference>
<dbReference type="PANTHER" id="PTHR43877">
    <property type="entry name" value="AMINOALKYLPHOSPHONATE N-ACETYLTRANSFERASE-RELATED-RELATED"/>
    <property type="match status" value="1"/>
</dbReference>
<evidence type="ECO:0000256" key="1">
    <source>
        <dbReference type="ARBA" id="ARBA00022679"/>
    </source>
</evidence>
<proteinExistence type="predicted"/>
<dbReference type="Pfam" id="PF00583">
    <property type="entry name" value="Acetyltransf_1"/>
    <property type="match status" value="1"/>
</dbReference>
<keyword evidence="5" id="KW-1185">Reference proteome</keyword>
<dbReference type="AlphaFoldDB" id="A0A923DZT6"/>
<dbReference type="EMBL" id="WNXD01000002">
    <property type="protein sequence ID" value="MBB2145640.1"/>
    <property type="molecule type" value="Genomic_DNA"/>
</dbReference>
<dbReference type="SUPFAM" id="SSF55729">
    <property type="entry name" value="Acyl-CoA N-acyltransferases (Nat)"/>
    <property type="match status" value="1"/>
</dbReference>